<dbReference type="EMBL" id="KN767370">
    <property type="protein sequence ID" value="KIH47666.1"/>
    <property type="molecule type" value="Genomic_DNA"/>
</dbReference>
<protein>
    <recommendedName>
        <fullName evidence="3">Retrotransposon gag domain-containing protein</fullName>
    </recommendedName>
</protein>
<reference evidence="1 2" key="1">
    <citation type="submission" date="2013-12" db="EMBL/GenBank/DDBJ databases">
        <title>Draft genome of the parsitic nematode Ancylostoma duodenale.</title>
        <authorList>
            <person name="Mitreva M."/>
        </authorList>
    </citation>
    <scope>NUCLEOTIDE SEQUENCE [LARGE SCALE GENOMIC DNA]</scope>
    <source>
        <strain evidence="1 2">Zhejiang</strain>
    </source>
</reference>
<gene>
    <name evidence="1" type="ORF">ANCDUO_22269</name>
</gene>
<dbReference type="Proteomes" id="UP000054047">
    <property type="component" value="Unassembled WGS sequence"/>
</dbReference>
<dbReference type="AlphaFoldDB" id="A0A0C2FRU4"/>
<evidence type="ECO:0008006" key="3">
    <source>
        <dbReference type="Google" id="ProtNLM"/>
    </source>
</evidence>
<evidence type="ECO:0000313" key="1">
    <source>
        <dbReference type="EMBL" id="KIH47666.1"/>
    </source>
</evidence>
<keyword evidence="2" id="KW-1185">Reference proteome</keyword>
<sequence>MAEFKENESARRMEAYVKLKKLRASTNITEYCVELEQLSRAAYPESTEKELSILRTGELISQLTE</sequence>
<dbReference type="OrthoDB" id="5860120at2759"/>
<proteinExistence type="predicted"/>
<organism evidence="1 2">
    <name type="scientific">Ancylostoma duodenale</name>
    <dbReference type="NCBI Taxonomy" id="51022"/>
    <lineage>
        <taxon>Eukaryota</taxon>
        <taxon>Metazoa</taxon>
        <taxon>Ecdysozoa</taxon>
        <taxon>Nematoda</taxon>
        <taxon>Chromadorea</taxon>
        <taxon>Rhabditida</taxon>
        <taxon>Rhabditina</taxon>
        <taxon>Rhabditomorpha</taxon>
        <taxon>Strongyloidea</taxon>
        <taxon>Ancylostomatidae</taxon>
        <taxon>Ancylostomatinae</taxon>
        <taxon>Ancylostoma</taxon>
    </lineage>
</organism>
<name>A0A0C2FRU4_9BILA</name>
<accession>A0A0C2FRU4</accession>
<evidence type="ECO:0000313" key="2">
    <source>
        <dbReference type="Proteomes" id="UP000054047"/>
    </source>
</evidence>